<reference evidence="1" key="1">
    <citation type="submission" date="2020-08" db="EMBL/GenBank/DDBJ databases">
        <title>Multicomponent nature underlies the extraordinary mechanical properties of spider dragline silk.</title>
        <authorList>
            <person name="Kono N."/>
            <person name="Nakamura H."/>
            <person name="Mori M."/>
            <person name="Yoshida Y."/>
            <person name="Ohtoshi R."/>
            <person name="Malay A.D."/>
            <person name="Moran D.A.P."/>
            <person name="Tomita M."/>
            <person name="Numata K."/>
            <person name="Arakawa K."/>
        </authorList>
    </citation>
    <scope>NUCLEOTIDE SEQUENCE</scope>
</reference>
<dbReference type="AlphaFoldDB" id="A0A8X6UHY4"/>
<organism evidence="1 2">
    <name type="scientific">Nephila pilipes</name>
    <name type="common">Giant wood spider</name>
    <name type="synonym">Nephila maculata</name>
    <dbReference type="NCBI Taxonomy" id="299642"/>
    <lineage>
        <taxon>Eukaryota</taxon>
        <taxon>Metazoa</taxon>
        <taxon>Ecdysozoa</taxon>
        <taxon>Arthropoda</taxon>
        <taxon>Chelicerata</taxon>
        <taxon>Arachnida</taxon>
        <taxon>Araneae</taxon>
        <taxon>Araneomorphae</taxon>
        <taxon>Entelegynae</taxon>
        <taxon>Araneoidea</taxon>
        <taxon>Nephilidae</taxon>
        <taxon>Nephila</taxon>
    </lineage>
</organism>
<evidence type="ECO:0000313" key="2">
    <source>
        <dbReference type="Proteomes" id="UP000887013"/>
    </source>
</evidence>
<evidence type="ECO:0000313" key="1">
    <source>
        <dbReference type="EMBL" id="GFU34898.1"/>
    </source>
</evidence>
<protein>
    <submittedName>
        <fullName evidence="1">Uncharacterized protein</fullName>
    </submittedName>
</protein>
<dbReference type="Proteomes" id="UP000887013">
    <property type="component" value="Unassembled WGS sequence"/>
</dbReference>
<accession>A0A8X6UHY4</accession>
<name>A0A8X6UHY4_NEPPI</name>
<gene>
    <name evidence="1" type="ORF">NPIL_674051</name>
</gene>
<comment type="caution">
    <text evidence="1">The sequence shown here is derived from an EMBL/GenBank/DDBJ whole genome shotgun (WGS) entry which is preliminary data.</text>
</comment>
<proteinExistence type="predicted"/>
<keyword evidence="2" id="KW-1185">Reference proteome</keyword>
<dbReference type="EMBL" id="BMAW01083618">
    <property type="protein sequence ID" value="GFU34898.1"/>
    <property type="molecule type" value="Genomic_DNA"/>
</dbReference>
<sequence length="106" mass="12318">MRRDLFTSTQAVIYVFASQWIPEQHNTQADDVGVQMAFTRWRISSTPICRNRSRGMIRNAERERLSYSLWLPIRVLPSDFSSTHSKASQPRLLALPHQFLTHSAVF</sequence>